<dbReference type="OrthoDB" id="62952at2759"/>
<keyword evidence="2" id="KW-1185">Reference proteome</keyword>
<sequence>MASLAPMESSEECTASESPKAFPFFALPAELRTQVYEELLVADASFRLGHHGPFCLVKRKPTYPTILRASRKTYFEAAPILYGSNSFFLGTIGFKPIYSFSFHASIGPHNALLIRKLVVHSTYPHLLTHKNVKRWIDSLGIEFDRLKVLAVSFEAETVDVTPMPPPTWNGHPLPLPPVTGATLQSMGNAVPATASSITASTTVTITTSTYQVTQPIINQTIPSQTTWPSIVAFPMGATLMAPSTATAVATTAITLAPSASQGIQVTNQEGHYEKCATREKSWLNRATTCNVQEFANIPNCDLRAGDRWLMYRDPSVRKLPRSRWIGNRGVVDLG</sequence>
<dbReference type="Proteomes" id="UP000799772">
    <property type="component" value="Unassembled WGS sequence"/>
</dbReference>
<organism evidence="1 2">
    <name type="scientific">Rhizodiscina lignyota</name>
    <dbReference type="NCBI Taxonomy" id="1504668"/>
    <lineage>
        <taxon>Eukaryota</taxon>
        <taxon>Fungi</taxon>
        <taxon>Dikarya</taxon>
        <taxon>Ascomycota</taxon>
        <taxon>Pezizomycotina</taxon>
        <taxon>Dothideomycetes</taxon>
        <taxon>Pleosporomycetidae</taxon>
        <taxon>Aulographales</taxon>
        <taxon>Rhizodiscinaceae</taxon>
        <taxon>Rhizodiscina</taxon>
    </lineage>
</organism>
<proteinExistence type="predicted"/>
<name>A0A9P4I7N5_9PEZI</name>
<dbReference type="EMBL" id="ML978139">
    <property type="protein sequence ID" value="KAF2093256.1"/>
    <property type="molecule type" value="Genomic_DNA"/>
</dbReference>
<dbReference type="AlphaFoldDB" id="A0A9P4I7N5"/>
<gene>
    <name evidence="1" type="ORF">NA57DRAFT_61769</name>
</gene>
<evidence type="ECO:0000313" key="1">
    <source>
        <dbReference type="EMBL" id="KAF2093256.1"/>
    </source>
</evidence>
<dbReference type="PANTHER" id="PTHR42085:SF4">
    <property type="entry name" value="F-BOX DOMAIN-CONTAINING PROTEIN"/>
    <property type="match status" value="1"/>
</dbReference>
<evidence type="ECO:0000313" key="2">
    <source>
        <dbReference type="Proteomes" id="UP000799772"/>
    </source>
</evidence>
<accession>A0A9P4I7N5</accession>
<comment type="caution">
    <text evidence="1">The sequence shown here is derived from an EMBL/GenBank/DDBJ whole genome shotgun (WGS) entry which is preliminary data.</text>
</comment>
<protein>
    <submittedName>
        <fullName evidence="1">Uncharacterized protein</fullName>
    </submittedName>
</protein>
<dbReference type="PANTHER" id="PTHR42085">
    <property type="entry name" value="F-BOX DOMAIN-CONTAINING PROTEIN"/>
    <property type="match status" value="1"/>
</dbReference>
<reference evidence="1" key="1">
    <citation type="journal article" date="2020" name="Stud. Mycol.">
        <title>101 Dothideomycetes genomes: a test case for predicting lifestyles and emergence of pathogens.</title>
        <authorList>
            <person name="Haridas S."/>
            <person name="Albert R."/>
            <person name="Binder M."/>
            <person name="Bloem J."/>
            <person name="Labutti K."/>
            <person name="Salamov A."/>
            <person name="Andreopoulos B."/>
            <person name="Baker S."/>
            <person name="Barry K."/>
            <person name="Bills G."/>
            <person name="Bluhm B."/>
            <person name="Cannon C."/>
            <person name="Castanera R."/>
            <person name="Culley D."/>
            <person name="Daum C."/>
            <person name="Ezra D."/>
            <person name="Gonzalez J."/>
            <person name="Henrissat B."/>
            <person name="Kuo A."/>
            <person name="Liang C."/>
            <person name="Lipzen A."/>
            <person name="Lutzoni F."/>
            <person name="Magnuson J."/>
            <person name="Mondo S."/>
            <person name="Nolan M."/>
            <person name="Ohm R."/>
            <person name="Pangilinan J."/>
            <person name="Park H.-J."/>
            <person name="Ramirez L."/>
            <person name="Alfaro M."/>
            <person name="Sun H."/>
            <person name="Tritt A."/>
            <person name="Yoshinaga Y."/>
            <person name="Zwiers L.-H."/>
            <person name="Turgeon B."/>
            <person name="Goodwin S."/>
            <person name="Spatafora J."/>
            <person name="Crous P."/>
            <person name="Grigoriev I."/>
        </authorList>
    </citation>
    <scope>NUCLEOTIDE SEQUENCE</scope>
    <source>
        <strain evidence="1">CBS 133067</strain>
    </source>
</reference>
<dbReference type="InterPro" id="IPR038883">
    <property type="entry name" value="AN11006-like"/>
</dbReference>